<dbReference type="PIRSF" id="PIRSF021320">
    <property type="entry name" value="DUF984"/>
    <property type="match status" value="1"/>
</dbReference>
<evidence type="ECO:0000313" key="2">
    <source>
        <dbReference type="EMBL" id="SIN86590.1"/>
    </source>
</evidence>
<dbReference type="InterPro" id="IPR007374">
    <property type="entry name" value="ASCH_domain"/>
</dbReference>
<accession>A0A1N6EUC4</accession>
<name>A0A1N6EUC4_9LACT</name>
<dbReference type="SUPFAM" id="SSF88697">
    <property type="entry name" value="PUA domain-like"/>
    <property type="match status" value="1"/>
</dbReference>
<feature type="domain" description="ASCH" evidence="1">
    <location>
        <begin position="25"/>
        <end position="145"/>
    </location>
</feature>
<dbReference type="OrthoDB" id="9807542at2"/>
<dbReference type="eggNOG" id="COG4405">
    <property type="taxonomic scope" value="Bacteria"/>
</dbReference>
<dbReference type="AlphaFoldDB" id="A0A1N6EUC4"/>
<dbReference type="CDD" id="cd06553">
    <property type="entry name" value="ASCH_Ef3133_like"/>
    <property type="match status" value="1"/>
</dbReference>
<dbReference type="EMBL" id="FSRN01000001">
    <property type="protein sequence ID" value="SIN86590.1"/>
    <property type="molecule type" value="Genomic_DNA"/>
</dbReference>
<dbReference type="PANTHER" id="PTHR39203">
    <property type="entry name" value="CYTOPLASMIC PROTEIN-RELATED"/>
    <property type="match status" value="1"/>
</dbReference>
<dbReference type="Proteomes" id="UP000184758">
    <property type="component" value="Unassembled WGS sequence"/>
</dbReference>
<sequence length="146" mass="17050">MKRKQMWDKFIKQHSEYKNSRYSAWSYGALVDQLAELTVKNIKTATASAYELYAVDNDPLPQVNDFNIILGSNDEAVCITKTTKVSIVPFLEVSEEHAFKEGEGDRSLDTWRKEHTELFTQWYEEVHLEIHDNIPVVCEEFKVVYK</sequence>
<dbReference type="InterPro" id="IPR009326">
    <property type="entry name" value="DUF984"/>
</dbReference>
<dbReference type="RefSeq" id="WP_034546687.1">
    <property type="nucleotide sequence ID" value="NZ_FSRN01000001.1"/>
</dbReference>
<evidence type="ECO:0000259" key="1">
    <source>
        <dbReference type="SMART" id="SM01022"/>
    </source>
</evidence>
<gene>
    <name evidence="2" type="ORF">SAMN05878443_0205</name>
</gene>
<proteinExistence type="predicted"/>
<dbReference type="PANTHER" id="PTHR39203:SF1">
    <property type="entry name" value="CYTOPLASMIC PROTEIN"/>
    <property type="match status" value="1"/>
</dbReference>
<reference evidence="3" key="1">
    <citation type="submission" date="2016-11" db="EMBL/GenBank/DDBJ databases">
        <authorList>
            <person name="Varghese N."/>
            <person name="Submissions S."/>
        </authorList>
    </citation>
    <scope>NUCLEOTIDE SEQUENCE [LARGE SCALE GENOMIC DNA]</scope>
    <source>
        <strain evidence="3">313</strain>
    </source>
</reference>
<dbReference type="Pfam" id="PF04266">
    <property type="entry name" value="ASCH"/>
    <property type="match status" value="1"/>
</dbReference>
<dbReference type="SMART" id="SM01022">
    <property type="entry name" value="ASCH"/>
    <property type="match status" value="1"/>
</dbReference>
<evidence type="ECO:0000313" key="3">
    <source>
        <dbReference type="Proteomes" id="UP000184758"/>
    </source>
</evidence>
<dbReference type="Gene3D" id="3.10.400.10">
    <property type="entry name" value="Sulfate adenylyltransferase"/>
    <property type="match status" value="1"/>
</dbReference>
<organism evidence="2 3">
    <name type="scientific">Carnobacterium alterfunditum</name>
    <dbReference type="NCBI Taxonomy" id="28230"/>
    <lineage>
        <taxon>Bacteria</taxon>
        <taxon>Bacillati</taxon>
        <taxon>Bacillota</taxon>
        <taxon>Bacilli</taxon>
        <taxon>Lactobacillales</taxon>
        <taxon>Carnobacteriaceae</taxon>
        <taxon>Carnobacterium</taxon>
    </lineage>
</organism>
<protein>
    <submittedName>
        <fullName evidence="2">Uncharacterized protein YhfF</fullName>
    </submittedName>
</protein>
<keyword evidence="3" id="KW-1185">Reference proteome</keyword>
<dbReference type="InterPro" id="IPR015947">
    <property type="entry name" value="PUA-like_sf"/>
</dbReference>